<dbReference type="EMBL" id="SEOQ01000293">
    <property type="protein sequence ID" value="TFY65937.1"/>
    <property type="molecule type" value="Genomic_DNA"/>
</dbReference>
<accession>A0A4Y9YW22</accession>
<protein>
    <submittedName>
        <fullName evidence="2">Uncharacterized protein</fullName>
    </submittedName>
</protein>
<evidence type="ECO:0000256" key="1">
    <source>
        <dbReference type="SAM" id="MobiDB-lite"/>
    </source>
</evidence>
<proteinExistence type="predicted"/>
<evidence type="ECO:0000313" key="2">
    <source>
        <dbReference type="EMBL" id="TFY65937.1"/>
    </source>
</evidence>
<feature type="region of interest" description="Disordered" evidence="1">
    <location>
        <begin position="84"/>
        <end position="116"/>
    </location>
</feature>
<gene>
    <name evidence="2" type="ORF">EVG20_g5152</name>
</gene>
<evidence type="ECO:0000313" key="3">
    <source>
        <dbReference type="Proteomes" id="UP000298327"/>
    </source>
</evidence>
<reference evidence="2 3" key="1">
    <citation type="submission" date="2019-02" db="EMBL/GenBank/DDBJ databases">
        <title>Genome sequencing of the rare red list fungi Dentipellis fragilis.</title>
        <authorList>
            <person name="Buettner E."/>
            <person name="Kellner H."/>
        </authorList>
    </citation>
    <scope>NUCLEOTIDE SEQUENCE [LARGE SCALE GENOMIC DNA]</scope>
    <source>
        <strain evidence="2 3">DSM 105465</strain>
    </source>
</reference>
<feature type="non-terminal residue" evidence="2">
    <location>
        <position position="116"/>
    </location>
</feature>
<sequence>MAKKSTARSSKSAAVTSQTVSDAIQQALAPFFLLLEQQQAAIAALQSTTDAIRQTSDDNQHHLRAIHQGLVDGGLASQRGFADTAAAAGSSAPSVTVSSPSPSPPRQQASPTLSAP</sequence>
<comment type="caution">
    <text evidence="2">The sequence shown here is derived from an EMBL/GenBank/DDBJ whole genome shotgun (WGS) entry which is preliminary data.</text>
</comment>
<keyword evidence="3" id="KW-1185">Reference proteome</keyword>
<dbReference type="AlphaFoldDB" id="A0A4Y9YW22"/>
<name>A0A4Y9YW22_9AGAM</name>
<dbReference type="Proteomes" id="UP000298327">
    <property type="component" value="Unassembled WGS sequence"/>
</dbReference>
<organism evidence="2 3">
    <name type="scientific">Dentipellis fragilis</name>
    <dbReference type="NCBI Taxonomy" id="205917"/>
    <lineage>
        <taxon>Eukaryota</taxon>
        <taxon>Fungi</taxon>
        <taxon>Dikarya</taxon>
        <taxon>Basidiomycota</taxon>
        <taxon>Agaricomycotina</taxon>
        <taxon>Agaricomycetes</taxon>
        <taxon>Russulales</taxon>
        <taxon>Hericiaceae</taxon>
        <taxon>Dentipellis</taxon>
    </lineage>
</organism>